<dbReference type="GeneID" id="13697131"/>
<evidence type="ECO:0000313" key="2">
    <source>
        <dbReference type="EMBL" id="AFS83137.1"/>
    </source>
</evidence>
<reference evidence="2 3" key="1">
    <citation type="journal article" date="2012" name="J. Bacteriol.">
        <title>Draft Genome Sequence of an Ammonia-Oxidizing Archaeon, "Candidatus Nitrosopumilus sediminis" AR2, from Svalbard in the Arctic Circle.</title>
        <authorList>
            <person name="Park S.J."/>
            <person name="Kim J.G."/>
            <person name="Jung M.Y."/>
            <person name="Kim S.J."/>
            <person name="Cha I.T."/>
            <person name="Ghai R."/>
            <person name="Martin-Cuadrado A.B."/>
            <person name="Rodriguez-Valera F."/>
            <person name="Rhee S.K."/>
        </authorList>
    </citation>
    <scope>NUCLEOTIDE SEQUENCE [LARGE SCALE GENOMIC DNA]</scope>
    <source>
        <strain evidence="2 3">AR2</strain>
    </source>
</reference>
<organism evidence="2 3">
    <name type="scientific">Candidatus Nitrosopumilus sediminis</name>
    <dbReference type="NCBI Taxonomy" id="1229909"/>
    <lineage>
        <taxon>Archaea</taxon>
        <taxon>Nitrososphaerota</taxon>
        <taxon>Nitrososphaeria</taxon>
        <taxon>Nitrosopumilales</taxon>
        <taxon>Nitrosopumilaceae</taxon>
        <taxon>Nitrosopumilus</taxon>
    </lineage>
</organism>
<protein>
    <submittedName>
        <fullName evidence="2">Uncharacterized protein</fullName>
    </submittedName>
</protein>
<dbReference type="KEGG" id="nir:NSED_06695"/>
<dbReference type="Proteomes" id="UP000006100">
    <property type="component" value="Chromosome"/>
</dbReference>
<name>K0BDI1_9ARCH</name>
<gene>
    <name evidence="2" type="ORF">NSED_06695</name>
</gene>
<evidence type="ECO:0000256" key="1">
    <source>
        <dbReference type="SAM" id="Phobius"/>
    </source>
</evidence>
<dbReference type="RefSeq" id="WP_014965507.1">
    <property type="nucleotide sequence ID" value="NC_018656.1"/>
</dbReference>
<keyword evidence="1" id="KW-0812">Transmembrane</keyword>
<evidence type="ECO:0000313" key="3">
    <source>
        <dbReference type="Proteomes" id="UP000006100"/>
    </source>
</evidence>
<dbReference type="HOGENOM" id="CLU_1891319_0_0_2"/>
<keyword evidence="1" id="KW-1133">Transmembrane helix</keyword>
<dbReference type="PATRIC" id="fig|1229909.8.peg.1475"/>
<dbReference type="STRING" id="1229909.NSED_06695"/>
<dbReference type="OrthoDB" id="381841at2157"/>
<dbReference type="AlphaFoldDB" id="K0BDI1"/>
<dbReference type="EMBL" id="CP003843">
    <property type="protein sequence ID" value="AFS83137.1"/>
    <property type="molecule type" value="Genomic_DNA"/>
</dbReference>
<proteinExistence type="predicted"/>
<keyword evidence="3" id="KW-1185">Reference proteome</keyword>
<feature type="transmembrane region" description="Helical" evidence="1">
    <location>
        <begin position="15"/>
        <end position="36"/>
    </location>
</feature>
<sequence>MSFIADGVAIALKGIGIALFLFVIFLIIVAVVNWYVSSQEMLHRNAEVVAENIPVIVENVIKSCSAVDNALSSLNETLAENLQNEIARNLAKKLLDQERLSECEWQEFVSHLNEWEKRRLNVYDLACDISSCVK</sequence>
<accession>K0BDI1</accession>
<keyword evidence="1" id="KW-0472">Membrane</keyword>